<protein>
    <submittedName>
        <fullName evidence="1">Uncharacterized protein</fullName>
    </submittedName>
</protein>
<gene>
    <name evidence="1" type="ORF">MILVUS5_LOCUS3729</name>
</gene>
<proteinExistence type="predicted"/>
<comment type="caution">
    <text evidence="1">The sequence shown here is derived from an EMBL/GenBank/DDBJ whole genome shotgun (WGS) entry which is preliminary data.</text>
</comment>
<dbReference type="Proteomes" id="UP001177021">
    <property type="component" value="Unassembled WGS sequence"/>
</dbReference>
<evidence type="ECO:0000313" key="1">
    <source>
        <dbReference type="EMBL" id="CAJ2632418.1"/>
    </source>
</evidence>
<organism evidence="1 2">
    <name type="scientific">Trifolium pratense</name>
    <name type="common">Red clover</name>
    <dbReference type="NCBI Taxonomy" id="57577"/>
    <lineage>
        <taxon>Eukaryota</taxon>
        <taxon>Viridiplantae</taxon>
        <taxon>Streptophyta</taxon>
        <taxon>Embryophyta</taxon>
        <taxon>Tracheophyta</taxon>
        <taxon>Spermatophyta</taxon>
        <taxon>Magnoliopsida</taxon>
        <taxon>eudicotyledons</taxon>
        <taxon>Gunneridae</taxon>
        <taxon>Pentapetalae</taxon>
        <taxon>rosids</taxon>
        <taxon>fabids</taxon>
        <taxon>Fabales</taxon>
        <taxon>Fabaceae</taxon>
        <taxon>Papilionoideae</taxon>
        <taxon>50 kb inversion clade</taxon>
        <taxon>NPAAA clade</taxon>
        <taxon>Hologalegina</taxon>
        <taxon>IRL clade</taxon>
        <taxon>Trifolieae</taxon>
        <taxon>Trifolium</taxon>
    </lineage>
</organism>
<sequence length="508" mass="55834">MSATHHLLQFTIILILSLSTSSLTTSIPQELLKGFSTVPLSSSSSSSPSTSFQPILTDPTGNFSLGFLRQNQNDLQLAIIHTPSSQTFWIANPTHSFSWSHTTRFFFNGSLVLWDPQRTLTWSTATDGDRVILLNNSNLQVQTKNAAPLWESFHFPTNTLVQNQNFTSNMSLVSSNGLYSLRLGDTFMGLYENNGEEKGRSLSKRLFLLYWKRTALEAKALIVNGEGPIYARVTTEGYIGMYQTSPKPVDVQKFNSFQQTSSFLLVRLESDGNLKGYYWDITKSSWMLNFQAITETCELPNPCGSYGLCIPGGSSCSCLDNKTRFEPGESGEPGSCFNNDGGGGGDGGLCGGDGIGGDNGYYVLRRNGVEPPHKELLEEVTTLSSTECENLCEKDCRCWGALYNNQTGFCYVLDYPIGTMLGTRDESKVGYFKVRKGARKRNKVGVIIGIVVGLLFGVVVIGVGICVMRWKKKKGNLKEEDGNWASPGPYRNLGSESFRSVELSGSAQ</sequence>
<accession>A0ACB0IJ75</accession>
<reference evidence="1" key="1">
    <citation type="submission" date="2023-10" db="EMBL/GenBank/DDBJ databases">
        <authorList>
            <person name="Rodriguez Cubillos JULIANA M."/>
            <person name="De Vega J."/>
        </authorList>
    </citation>
    <scope>NUCLEOTIDE SEQUENCE</scope>
</reference>
<name>A0ACB0IJ75_TRIPR</name>
<evidence type="ECO:0000313" key="2">
    <source>
        <dbReference type="Proteomes" id="UP001177021"/>
    </source>
</evidence>
<keyword evidence="2" id="KW-1185">Reference proteome</keyword>
<dbReference type="EMBL" id="CASHSV030000001">
    <property type="protein sequence ID" value="CAJ2632418.1"/>
    <property type="molecule type" value="Genomic_DNA"/>
</dbReference>